<keyword evidence="1 2" id="KW-0694">RNA-binding</keyword>
<dbReference type="STRING" id="1263082.A0A068RMT7"/>
<dbReference type="CDD" id="cd00590">
    <property type="entry name" value="RRM_SF"/>
    <property type="match status" value="2"/>
</dbReference>
<feature type="compositionally biased region" description="Low complexity" evidence="3">
    <location>
        <begin position="184"/>
        <end position="193"/>
    </location>
</feature>
<sequence>MSYSHQDCKTLRFNNLDPRVDDRMLHSILSTVVPVDHVHMAEESDERWSVSEQDDEALDHHAYVRFHDHHAAEQAFHVMDGRTLFGKVVEATWNEPKKKSSSDQSTYGVVMKNLSPDVSTESIRESLTPYKKQLSQIEFIWDNATGKTKGMARVNFLDEKSAHGAAESLNNTQLGKNTIQCAPLSSSSSSLSSENTRAGSHEQNVEAQQSPSLAPASSSNKQSYDDIFNGAPLPVTTVYVHPLPSETTKQDLWFYFSQYGYVSGIDLHLNESYAIVSMDTHANAALAMFSLQEFKLHDEPVQLDWSTSETAKPYQISNSPPTSSFASAAPVASTSSHPSAVLNDTNSSKSPLFPLLRTATSTSHRHDAQGLEVMESSVYHIQPQWPSSVTDQYYYHPASSNTT</sequence>
<protein>
    <recommendedName>
        <fullName evidence="4">RRM domain-containing protein</fullName>
    </recommendedName>
</protein>
<feature type="region of interest" description="Disordered" evidence="3">
    <location>
        <begin position="182"/>
        <end position="221"/>
    </location>
</feature>
<evidence type="ECO:0000256" key="1">
    <source>
        <dbReference type="ARBA" id="ARBA00022884"/>
    </source>
</evidence>
<dbReference type="VEuPathDB" id="FungiDB:LCOR_02944.1"/>
<accession>A0A068RMT7</accession>
<reference evidence="5" key="1">
    <citation type="submission" date="2013-08" db="EMBL/GenBank/DDBJ databases">
        <title>Gene expansion shapes genome architecture in the human pathogen Lichtheimia corymbifera: an evolutionary genomics analysis in the ancient terrestrial Mucorales (Mucoromycotina).</title>
        <authorList>
            <person name="Schwartze V.U."/>
            <person name="Winter S."/>
            <person name="Shelest E."/>
            <person name="Marcet-Houben M."/>
            <person name="Horn F."/>
            <person name="Wehner S."/>
            <person name="Hoffmann K."/>
            <person name="Riege K."/>
            <person name="Sammeth M."/>
            <person name="Nowrousian M."/>
            <person name="Valiante V."/>
            <person name="Linde J."/>
            <person name="Jacobsen I.D."/>
            <person name="Marz M."/>
            <person name="Brakhage A.A."/>
            <person name="Gabaldon T."/>
            <person name="Bocker S."/>
            <person name="Voigt K."/>
        </authorList>
    </citation>
    <scope>NUCLEOTIDE SEQUENCE [LARGE SCALE GENOMIC DNA]</scope>
    <source>
        <strain evidence="5">FSU 9682</strain>
    </source>
</reference>
<dbReference type="PANTHER" id="PTHR10352">
    <property type="entry name" value="EUKARYOTIC TRANSLATION INITIATION FACTOR 3 SUBUNIT G"/>
    <property type="match status" value="1"/>
</dbReference>
<feature type="domain" description="RRM" evidence="4">
    <location>
        <begin position="9"/>
        <end position="96"/>
    </location>
</feature>
<dbReference type="SUPFAM" id="SSF54928">
    <property type="entry name" value="RNA-binding domain, RBD"/>
    <property type="match status" value="2"/>
</dbReference>
<dbReference type="PROSITE" id="PS50102">
    <property type="entry name" value="RRM"/>
    <property type="match status" value="3"/>
</dbReference>
<dbReference type="OrthoDB" id="266020at2759"/>
<dbReference type="Gene3D" id="3.30.70.330">
    <property type="match status" value="3"/>
</dbReference>
<evidence type="ECO:0000259" key="4">
    <source>
        <dbReference type="PROSITE" id="PS50102"/>
    </source>
</evidence>
<evidence type="ECO:0000256" key="3">
    <source>
        <dbReference type="SAM" id="MobiDB-lite"/>
    </source>
</evidence>
<evidence type="ECO:0000313" key="6">
    <source>
        <dbReference type="Proteomes" id="UP000027586"/>
    </source>
</evidence>
<evidence type="ECO:0000256" key="2">
    <source>
        <dbReference type="PROSITE-ProRule" id="PRU00176"/>
    </source>
</evidence>
<proteinExistence type="predicted"/>
<dbReference type="InterPro" id="IPR012677">
    <property type="entry name" value="Nucleotide-bd_a/b_plait_sf"/>
</dbReference>
<dbReference type="GO" id="GO:0003723">
    <property type="term" value="F:RNA binding"/>
    <property type="evidence" value="ECO:0007669"/>
    <property type="project" value="UniProtKB-UniRule"/>
</dbReference>
<dbReference type="Proteomes" id="UP000027586">
    <property type="component" value="Unassembled WGS sequence"/>
</dbReference>
<comment type="caution">
    <text evidence="5">The sequence shown here is derived from an EMBL/GenBank/DDBJ whole genome shotgun (WGS) entry which is preliminary data.</text>
</comment>
<gene>
    <name evidence="5" type="ORF">LCOR_02944.1</name>
</gene>
<dbReference type="InterPro" id="IPR000504">
    <property type="entry name" value="RRM_dom"/>
</dbReference>
<dbReference type="Pfam" id="PF00076">
    <property type="entry name" value="RRM_1"/>
    <property type="match status" value="2"/>
</dbReference>
<organism evidence="5 6">
    <name type="scientific">Lichtheimia corymbifera JMRC:FSU:9682</name>
    <dbReference type="NCBI Taxonomy" id="1263082"/>
    <lineage>
        <taxon>Eukaryota</taxon>
        <taxon>Fungi</taxon>
        <taxon>Fungi incertae sedis</taxon>
        <taxon>Mucoromycota</taxon>
        <taxon>Mucoromycotina</taxon>
        <taxon>Mucoromycetes</taxon>
        <taxon>Mucorales</taxon>
        <taxon>Lichtheimiaceae</taxon>
        <taxon>Lichtheimia</taxon>
    </lineage>
</organism>
<evidence type="ECO:0000313" key="5">
    <source>
        <dbReference type="EMBL" id="CDH51319.1"/>
    </source>
</evidence>
<dbReference type="AlphaFoldDB" id="A0A068RMT7"/>
<feature type="compositionally biased region" description="Low complexity" evidence="3">
    <location>
        <begin position="207"/>
        <end position="219"/>
    </location>
</feature>
<dbReference type="SMART" id="SM00360">
    <property type="entry name" value="RRM"/>
    <property type="match status" value="3"/>
</dbReference>
<name>A0A068RMT7_9FUNG</name>
<keyword evidence="6" id="KW-1185">Reference proteome</keyword>
<dbReference type="InterPro" id="IPR035979">
    <property type="entry name" value="RBD_domain_sf"/>
</dbReference>
<dbReference type="EMBL" id="CBTN010000009">
    <property type="protein sequence ID" value="CDH51319.1"/>
    <property type="molecule type" value="Genomic_DNA"/>
</dbReference>
<feature type="domain" description="RRM" evidence="4">
    <location>
        <begin position="107"/>
        <end position="186"/>
    </location>
</feature>
<feature type="domain" description="RRM" evidence="4">
    <location>
        <begin position="236"/>
        <end position="308"/>
    </location>
</feature>